<dbReference type="Gene3D" id="3.40.630.10">
    <property type="entry name" value="Zn peptidases"/>
    <property type="match status" value="1"/>
</dbReference>
<keyword evidence="4" id="KW-0645">Protease</keyword>
<evidence type="ECO:0000256" key="4">
    <source>
        <dbReference type="ARBA" id="ARBA00022670"/>
    </source>
</evidence>
<dbReference type="PANTHER" id="PTHR28570:SF4">
    <property type="entry name" value="VACUOLAR AMINOPEPTIDASE 1"/>
    <property type="match status" value="1"/>
</dbReference>
<evidence type="ECO:0000256" key="6">
    <source>
        <dbReference type="ARBA" id="ARBA00022801"/>
    </source>
</evidence>
<gene>
    <name evidence="10" type="primary">LAP4</name>
    <name evidence="10" type="ORF">LTR97_009286</name>
</gene>
<comment type="cofactor">
    <cofactor evidence="1">
        <name>Zn(2+)</name>
        <dbReference type="ChEBI" id="CHEBI:29105"/>
    </cofactor>
</comment>
<evidence type="ECO:0000256" key="9">
    <source>
        <dbReference type="SAM" id="MobiDB-lite"/>
    </source>
</evidence>
<dbReference type="SUPFAM" id="SSF101821">
    <property type="entry name" value="Aminopeptidase/glucanase lid domain"/>
    <property type="match status" value="1"/>
</dbReference>
<evidence type="ECO:0000256" key="5">
    <source>
        <dbReference type="ARBA" id="ARBA00022723"/>
    </source>
</evidence>
<evidence type="ECO:0000256" key="8">
    <source>
        <dbReference type="ARBA" id="ARBA00023049"/>
    </source>
</evidence>
<evidence type="ECO:0000256" key="2">
    <source>
        <dbReference type="ARBA" id="ARBA00008290"/>
    </source>
</evidence>
<dbReference type="InterPro" id="IPR023358">
    <property type="entry name" value="Peptidase_M18_dom2"/>
</dbReference>
<evidence type="ECO:0000256" key="3">
    <source>
        <dbReference type="ARBA" id="ARBA00022438"/>
    </source>
</evidence>
<organism evidence="10 11">
    <name type="scientific">Elasticomyces elasticus</name>
    <dbReference type="NCBI Taxonomy" id="574655"/>
    <lineage>
        <taxon>Eukaryota</taxon>
        <taxon>Fungi</taxon>
        <taxon>Dikarya</taxon>
        <taxon>Ascomycota</taxon>
        <taxon>Pezizomycotina</taxon>
        <taxon>Dothideomycetes</taxon>
        <taxon>Dothideomycetidae</taxon>
        <taxon>Mycosphaerellales</taxon>
        <taxon>Teratosphaeriaceae</taxon>
        <taxon>Elasticomyces</taxon>
    </lineage>
</organism>
<evidence type="ECO:0000256" key="1">
    <source>
        <dbReference type="ARBA" id="ARBA00001947"/>
    </source>
</evidence>
<feature type="region of interest" description="Disordered" evidence="9">
    <location>
        <begin position="1"/>
        <end position="26"/>
    </location>
</feature>
<keyword evidence="6 10" id="KW-0378">Hydrolase</keyword>
<comment type="caution">
    <text evidence="10">The sequence shown here is derived from an EMBL/GenBank/DDBJ whole genome shotgun (WGS) entry which is preliminary data.</text>
</comment>
<dbReference type="CDD" id="cd05658">
    <property type="entry name" value="M18_DAP"/>
    <property type="match status" value="1"/>
</dbReference>
<dbReference type="Proteomes" id="UP001310594">
    <property type="component" value="Unassembled WGS sequence"/>
</dbReference>
<protein>
    <submittedName>
        <fullName evidence="10">Vacuolar aminopeptidase 1</fullName>
        <ecNumber evidence="10">3.4.11.22</ecNumber>
    </submittedName>
</protein>
<dbReference type="PRINTS" id="PR00932">
    <property type="entry name" value="AMINO1PTASE"/>
</dbReference>
<keyword evidence="5" id="KW-0479">Metal-binding</keyword>
<dbReference type="SUPFAM" id="SSF53187">
    <property type="entry name" value="Zn-dependent exopeptidases"/>
    <property type="match status" value="1"/>
</dbReference>
<dbReference type="FunFam" id="2.30.250.10:FF:000001">
    <property type="entry name" value="Aspartyl aminopeptidase 1"/>
    <property type="match status" value="1"/>
</dbReference>
<keyword evidence="7" id="KW-0862">Zinc</keyword>
<keyword evidence="8" id="KW-0482">Metalloprotease</keyword>
<comment type="similarity">
    <text evidence="2">Belongs to the peptidase M18 family.</text>
</comment>
<feature type="compositionally biased region" description="Polar residues" evidence="9">
    <location>
        <begin position="1"/>
        <end position="17"/>
    </location>
</feature>
<dbReference type="AlphaFoldDB" id="A0AAN7W5G5"/>
<dbReference type="GO" id="GO:0000324">
    <property type="term" value="C:fungal-type vacuole"/>
    <property type="evidence" value="ECO:0007669"/>
    <property type="project" value="TreeGrafter"/>
</dbReference>
<dbReference type="EC" id="3.4.11.22" evidence="10"/>
<accession>A0AAN7W5G5</accession>
<dbReference type="GO" id="GO:0006508">
    <property type="term" value="P:proteolysis"/>
    <property type="evidence" value="ECO:0007669"/>
    <property type="project" value="UniProtKB-KW"/>
</dbReference>
<keyword evidence="3 10" id="KW-0031">Aminopeptidase</keyword>
<dbReference type="GO" id="GO:0008270">
    <property type="term" value="F:zinc ion binding"/>
    <property type="evidence" value="ECO:0007669"/>
    <property type="project" value="InterPro"/>
</dbReference>
<name>A0AAN7W5G5_9PEZI</name>
<dbReference type="PANTHER" id="PTHR28570">
    <property type="entry name" value="ASPARTYL AMINOPEPTIDASE"/>
    <property type="match status" value="1"/>
</dbReference>
<dbReference type="InterPro" id="IPR001948">
    <property type="entry name" value="Peptidase_M18"/>
</dbReference>
<evidence type="ECO:0000313" key="10">
    <source>
        <dbReference type="EMBL" id="KAK5694696.1"/>
    </source>
</evidence>
<reference evidence="10" key="1">
    <citation type="submission" date="2023-08" db="EMBL/GenBank/DDBJ databases">
        <title>Black Yeasts Isolated from many extreme environments.</title>
        <authorList>
            <person name="Coleine C."/>
            <person name="Stajich J.E."/>
            <person name="Selbmann L."/>
        </authorList>
    </citation>
    <scope>NUCLEOTIDE SEQUENCE</scope>
    <source>
        <strain evidence="10">CCFEE 5810</strain>
    </source>
</reference>
<dbReference type="GO" id="GO:0070006">
    <property type="term" value="F:metalloaminopeptidase activity"/>
    <property type="evidence" value="ECO:0007669"/>
    <property type="project" value="TreeGrafter"/>
</dbReference>
<dbReference type="CDD" id="cd22249">
    <property type="entry name" value="UDM1_RNF168_RNF169-like"/>
    <property type="match status" value="1"/>
</dbReference>
<dbReference type="NCBIfam" id="NF002759">
    <property type="entry name" value="PRK02813.1"/>
    <property type="match status" value="1"/>
</dbReference>
<sequence>MVKNTGSMQSLNDSMTDLNVAAPPNTQPRMLNQHYQAPPTTQQLPVRLNQPTQLVGIDNHTKLLMNRIATGAATAEERAAWQEHVAAVKARTQSAHEMQRLQWEQQQARVLPQYQQHMAAMHPRSKPIGMTGPMPSSPIQNVSSDDGSNLGPMSKVWMPSVPPSDAQVEHGRQDYELQLRLLEQQNRKRLSMAREEQERIAAPKVDRQGHEAYHAQVKKEAARKHNAEQQQKEQLRMHQEYQRGMNEMSDNLEYQAEQGNLYASDQPAKSNLALEDYQMQLHLLDQHNKKRFAVARAEQTHLSRQATPANAAKYTEPFCKFLTDNPTVFHAVSAIKKQLKDAGFSELSERDGWDLKTGGSYFVERNGSSLIAFTVGGGYKTGNGAAILAGHVDALTAKLKPISQVPNKAGYLQLGVAPYAGAPNNTWWDRDLGIGGRVLVKEGDKIVSKLVKLGWPIARIPTLAPHFGAAAVGPFNAETQMVPIIGLDSSESSSEARVEPFSQPSVLGGGDKASTFVSTQPPRLVKAIGNELGLSASTYSNIVNWELELFDVQPATVGGLDKEFIFAGRVDDKLCSWAAIQALIETKDDAGNSSQLQVVGLFDDEEIGSGLRQGARSNFLPTVLERAVGALADHKLASDVMGRTYANSFLVSSDVTHAVNPNFLGAYLENHAPHLNVGVVVSADSNGHMTTDSVSTAILQRCAEKVGAKLQVFQIRNDSRSGGTVGPMLSSMTGIRAVDAGIPQLSMHSIRATTGSLDPGLGVKMFVGFLSGFEEVDAEFRGQVVRLLRDV</sequence>
<dbReference type="EMBL" id="JAVRQU010000015">
    <property type="protein sequence ID" value="KAK5694696.1"/>
    <property type="molecule type" value="Genomic_DNA"/>
</dbReference>
<evidence type="ECO:0000256" key="7">
    <source>
        <dbReference type="ARBA" id="ARBA00022833"/>
    </source>
</evidence>
<dbReference type="Pfam" id="PF02127">
    <property type="entry name" value="Peptidase_M18"/>
    <property type="match status" value="1"/>
</dbReference>
<proteinExistence type="inferred from homology"/>
<dbReference type="Gene3D" id="2.30.250.10">
    <property type="entry name" value="Aminopeptidase i, Domain 2"/>
    <property type="match status" value="1"/>
</dbReference>
<evidence type="ECO:0000313" key="11">
    <source>
        <dbReference type="Proteomes" id="UP001310594"/>
    </source>
</evidence>